<reference evidence="3" key="1">
    <citation type="submission" date="2014-09" db="EMBL/GenBank/DDBJ databases">
        <authorList>
            <person name="Magalhaes I.L.F."/>
            <person name="Oliveira U."/>
            <person name="Santos F.R."/>
            <person name="Vidigal T.H.D.A."/>
            <person name="Brescovit A.D."/>
            <person name="Santos A.J."/>
        </authorList>
    </citation>
    <scope>NUCLEOTIDE SEQUENCE</scope>
    <source>
        <tissue evidence="3">Shoot tissue taken approximately 20 cm above the soil surface</tissue>
    </source>
</reference>
<feature type="signal peptide" evidence="2">
    <location>
        <begin position="1"/>
        <end position="15"/>
    </location>
</feature>
<organism evidence="3">
    <name type="scientific">Arundo donax</name>
    <name type="common">Giant reed</name>
    <name type="synonym">Donax arundinaceus</name>
    <dbReference type="NCBI Taxonomy" id="35708"/>
    <lineage>
        <taxon>Eukaryota</taxon>
        <taxon>Viridiplantae</taxon>
        <taxon>Streptophyta</taxon>
        <taxon>Embryophyta</taxon>
        <taxon>Tracheophyta</taxon>
        <taxon>Spermatophyta</taxon>
        <taxon>Magnoliopsida</taxon>
        <taxon>Liliopsida</taxon>
        <taxon>Poales</taxon>
        <taxon>Poaceae</taxon>
        <taxon>PACMAD clade</taxon>
        <taxon>Arundinoideae</taxon>
        <taxon>Arundineae</taxon>
        <taxon>Arundo</taxon>
    </lineage>
</organism>
<dbReference type="EMBL" id="GBRH01270548">
    <property type="protein sequence ID" value="JAD27347.1"/>
    <property type="molecule type" value="Transcribed_RNA"/>
</dbReference>
<proteinExistence type="predicted"/>
<feature type="chain" id="PRO_5012994785" evidence="2">
    <location>
        <begin position="16"/>
        <end position="92"/>
    </location>
</feature>
<reference evidence="3" key="2">
    <citation type="journal article" date="2015" name="Data Brief">
        <title>Shoot transcriptome of the giant reed, Arundo donax.</title>
        <authorList>
            <person name="Barrero R.A."/>
            <person name="Guerrero F.D."/>
            <person name="Moolhuijzen P."/>
            <person name="Goolsby J.A."/>
            <person name="Tidwell J."/>
            <person name="Bellgard S.E."/>
            <person name="Bellgard M.I."/>
        </authorList>
    </citation>
    <scope>NUCLEOTIDE SEQUENCE</scope>
    <source>
        <tissue evidence="3">Shoot tissue taken approximately 20 cm above the soil surface</tissue>
    </source>
</reference>
<evidence type="ECO:0000256" key="1">
    <source>
        <dbReference type="SAM" id="MobiDB-lite"/>
    </source>
</evidence>
<evidence type="ECO:0000313" key="3">
    <source>
        <dbReference type="EMBL" id="JAD27347.1"/>
    </source>
</evidence>
<protein>
    <submittedName>
        <fullName evidence="3">Anaphase promoting complex subunit, putative</fullName>
    </submittedName>
</protein>
<keyword evidence="2" id="KW-0732">Signal</keyword>
<accession>A0A0A8YXJ6</accession>
<sequence length="92" mass="10032">MLLLYCIACLYALSALRNSLSPYKASPCRTRFSTFMDMPASLLAPAEDTRKHPSVWAEPKRPASRSAAMDSRTASILPRRRSGAAAMGNEGI</sequence>
<feature type="region of interest" description="Disordered" evidence="1">
    <location>
        <begin position="46"/>
        <end position="92"/>
    </location>
</feature>
<evidence type="ECO:0000256" key="2">
    <source>
        <dbReference type="SAM" id="SignalP"/>
    </source>
</evidence>
<dbReference type="AlphaFoldDB" id="A0A0A8YXJ6"/>
<name>A0A0A8YXJ6_ARUDO</name>